<comment type="caution">
    <text evidence="2">The sequence shown here is derived from an EMBL/GenBank/DDBJ whole genome shotgun (WGS) entry which is preliminary data.</text>
</comment>
<proteinExistence type="predicted"/>
<reference evidence="2" key="1">
    <citation type="journal article" date="2004" name="Nature">
        <title>Genome duplication in the teleost fish Tetraodon nigroviridis reveals the early vertebrate proto-karyotype.</title>
        <authorList>
            <person name="Jaillon O."/>
            <person name="Aury J.-M."/>
            <person name="Brunet F."/>
            <person name="Petit J.-L."/>
            <person name="Stange-Thomann N."/>
            <person name="Mauceli E."/>
            <person name="Bouneau L."/>
            <person name="Fischer C."/>
            <person name="Ozouf-Costaz C."/>
            <person name="Bernot A."/>
            <person name="Nicaud S."/>
            <person name="Jaffe D."/>
            <person name="Fisher S."/>
            <person name="Lutfalla G."/>
            <person name="Dossat C."/>
            <person name="Segurens B."/>
            <person name="Dasilva C."/>
            <person name="Salanoubat M."/>
            <person name="Levy M."/>
            <person name="Boudet N."/>
            <person name="Castellano S."/>
            <person name="Anthouard V."/>
            <person name="Jubin C."/>
            <person name="Castelli V."/>
            <person name="Katinka M."/>
            <person name="Vacherie B."/>
            <person name="Biemont C."/>
            <person name="Skalli Z."/>
            <person name="Cattolico L."/>
            <person name="Poulain J."/>
            <person name="De Berardinis V."/>
            <person name="Cruaud C."/>
            <person name="Duprat S."/>
            <person name="Brottier P."/>
            <person name="Coutanceau J.-P."/>
            <person name="Gouzy J."/>
            <person name="Parra G."/>
            <person name="Lardier G."/>
            <person name="Chapple C."/>
            <person name="McKernan K.J."/>
            <person name="McEwan P."/>
            <person name="Bosak S."/>
            <person name="Kellis M."/>
            <person name="Volff J.-N."/>
            <person name="Guigo R."/>
            <person name="Zody M.C."/>
            <person name="Mesirov J."/>
            <person name="Lindblad-Toh K."/>
            <person name="Birren B."/>
            <person name="Nusbaum C."/>
            <person name="Kahn D."/>
            <person name="Robinson-Rechavi M."/>
            <person name="Laudet V."/>
            <person name="Schachter V."/>
            <person name="Quetier F."/>
            <person name="Saurin W."/>
            <person name="Scarpelli C."/>
            <person name="Wincker P."/>
            <person name="Lander E.S."/>
            <person name="Weissenbach J."/>
            <person name="Roest Crollius H."/>
        </authorList>
    </citation>
    <scope>NUCLEOTIDE SEQUENCE [LARGE SCALE GENOMIC DNA]</scope>
</reference>
<dbReference type="AlphaFoldDB" id="Q4RDU8"/>
<name>Q4RDU8_TETNG</name>
<evidence type="ECO:0000256" key="1">
    <source>
        <dbReference type="SAM" id="SignalP"/>
    </source>
</evidence>
<reference evidence="2" key="2">
    <citation type="submission" date="2004-02" db="EMBL/GenBank/DDBJ databases">
        <authorList>
            <consortium name="Genoscope"/>
            <consortium name="Whitehead Institute Centre for Genome Research"/>
        </authorList>
    </citation>
    <scope>NUCLEOTIDE SEQUENCE</scope>
</reference>
<evidence type="ECO:0000313" key="2">
    <source>
        <dbReference type="EMBL" id="CAG13434.1"/>
    </source>
</evidence>
<gene>
    <name evidence="2" type="ORF">GSTENG00036903001</name>
</gene>
<keyword evidence="1" id="KW-0732">Signal</keyword>
<dbReference type="KEGG" id="tng:GSTEN00036903G001"/>
<organism evidence="2">
    <name type="scientific">Tetraodon nigroviridis</name>
    <name type="common">Spotted green pufferfish</name>
    <name type="synonym">Chelonodon nigroviridis</name>
    <dbReference type="NCBI Taxonomy" id="99883"/>
    <lineage>
        <taxon>Eukaryota</taxon>
        <taxon>Metazoa</taxon>
        <taxon>Chordata</taxon>
        <taxon>Craniata</taxon>
        <taxon>Vertebrata</taxon>
        <taxon>Euteleostomi</taxon>
        <taxon>Actinopterygii</taxon>
        <taxon>Neopterygii</taxon>
        <taxon>Teleostei</taxon>
        <taxon>Neoteleostei</taxon>
        <taxon>Acanthomorphata</taxon>
        <taxon>Eupercaria</taxon>
        <taxon>Tetraodontiformes</taxon>
        <taxon>Tetradontoidea</taxon>
        <taxon>Tetraodontidae</taxon>
        <taxon>Tetraodon</taxon>
    </lineage>
</organism>
<feature type="non-terminal residue" evidence="2">
    <location>
        <position position="1"/>
    </location>
</feature>
<feature type="signal peptide" evidence="1">
    <location>
        <begin position="1"/>
        <end position="19"/>
    </location>
</feature>
<feature type="chain" id="PRO_5004242292" evidence="1">
    <location>
        <begin position="20"/>
        <end position="59"/>
    </location>
</feature>
<dbReference type="EMBL" id="CAAE01015691">
    <property type="protein sequence ID" value="CAG13434.1"/>
    <property type="molecule type" value="Genomic_DNA"/>
</dbReference>
<accession>Q4RDU8</accession>
<protein>
    <submittedName>
        <fullName evidence="2">(spotted green pufferfish) hypothetical protein</fullName>
    </submittedName>
</protein>
<sequence>FLCTVVAILLALFLHVHLCLDVCGGPSHIPHTDRAAQHKLRRHEVLLRHRLGVPPIITG</sequence>